<dbReference type="AlphaFoldDB" id="A0A4D6LFN0"/>
<organism evidence="1 2">
    <name type="scientific">Vigna unguiculata</name>
    <name type="common">Cowpea</name>
    <dbReference type="NCBI Taxonomy" id="3917"/>
    <lineage>
        <taxon>Eukaryota</taxon>
        <taxon>Viridiplantae</taxon>
        <taxon>Streptophyta</taxon>
        <taxon>Embryophyta</taxon>
        <taxon>Tracheophyta</taxon>
        <taxon>Spermatophyta</taxon>
        <taxon>Magnoliopsida</taxon>
        <taxon>eudicotyledons</taxon>
        <taxon>Gunneridae</taxon>
        <taxon>Pentapetalae</taxon>
        <taxon>rosids</taxon>
        <taxon>fabids</taxon>
        <taxon>Fabales</taxon>
        <taxon>Fabaceae</taxon>
        <taxon>Papilionoideae</taxon>
        <taxon>50 kb inversion clade</taxon>
        <taxon>NPAAA clade</taxon>
        <taxon>indigoferoid/millettioid clade</taxon>
        <taxon>Phaseoleae</taxon>
        <taxon>Vigna</taxon>
    </lineage>
</organism>
<gene>
    <name evidence="1" type="ORF">DEO72_LG3g1911</name>
</gene>
<evidence type="ECO:0000313" key="2">
    <source>
        <dbReference type="Proteomes" id="UP000501690"/>
    </source>
</evidence>
<name>A0A4D6LFN0_VIGUN</name>
<keyword evidence="2" id="KW-1185">Reference proteome</keyword>
<reference evidence="1 2" key="1">
    <citation type="submission" date="2019-04" db="EMBL/GenBank/DDBJ databases">
        <title>An improved genome assembly and genetic linkage map for asparagus bean, Vigna unguiculata ssp. sesquipedialis.</title>
        <authorList>
            <person name="Xia Q."/>
            <person name="Zhang R."/>
            <person name="Dong Y."/>
        </authorList>
    </citation>
    <scope>NUCLEOTIDE SEQUENCE [LARGE SCALE GENOMIC DNA]</scope>
    <source>
        <tissue evidence="1">Leaf</tissue>
    </source>
</reference>
<proteinExistence type="predicted"/>
<sequence length="131" mass="13769">MVHRGGLQRWRQKFGTFAATVVVLLANGGGRRAAPFFFLGRGAAIVAAVVSLPATEAHVEFVFYGCVRVSDGVDVPAAAVSLCSQRWWCQLPDLVLGPVMVRHGGGTAGEDLLSREGGFASVVLVCNSLAI</sequence>
<dbReference type="Proteomes" id="UP000501690">
    <property type="component" value="Linkage Group LG3"/>
</dbReference>
<accession>A0A4D6LFN0</accession>
<protein>
    <submittedName>
        <fullName evidence="1">Uncharacterized protein</fullName>
    </submittedName>
</protein>
<evidence type="ECO:0000313" key="1">
    <source>
        <dbReference type="EMBL" id="QCD87377.1"/>
    </source>
</evidence>
<dbReference type="EMBL" id="CP039347">
    <property type="protein sequence ID" value="QCD87377.1"/>
    <property type="molecule type" value="Genomic_DNA"/>
</dbReference>